<feature type="transmembrane region" description="Helical" evidence="6">
    <location>
        <begin position="61"/>
        <end position="83"/>
    </location>
</feature>
<comment type="caution">
    <text evidence="7">The sequence shown here is derived from an EMBL/GenBank/DDBJ whole genome shotgun (WGS) entry which is preliminary data.</text>
</comment>
<keyword evidence="8" id="KW-1185">Reference proteome</keyword>
<comment type="similarity">
    <text evidence="2 6">Belongs to the BI1 family.</text>
</comment>
<evidence type="ECO:0000256" key="2">
    <source>
        <dbReference type="ARBA" id="ARBA00010350"/>
    </source>
</evidence>
<keyword evidence="5 6" id="KW-0472">Membrane</keyword>
<dbReference type="Proteomes" id="UP000789831">
    <property type="component" value="Unassembled WGS sequence"/>
</dbReference>
<sequence>MSSFFEMHNSSSDFASTFEAIKTLQNLSKPVQQHLTRVYTTLAGLAGLLALGAFLHVNQLFLFGGGLLSFLIGIFSVFTVLGLPDTPENKYLRYGLLFNFAFMEGLSIGPLIQHTLNVDYSQWDIDRERLYSHKSNIRLLHIKRLIQSKILFSAELYFGLILFCGYVLYDTQLILYRASKFGSRDVVGHSLDLFIDLVGIFVRILTILTRNAEEKEDRKRKKRS</sequence>
<gene>
    <name evidence="7" type="ORF">AGERDE_LOCUS1387</name>
</gene>
<comment type="subcellular location">
    <subcellularLocation>
        <location evidence="1">Membrane</location>
        <topology evidence="1">Multi-pass membrane protein</topology>
    </subcellularLocation>
</comment>
<evidence type="ECO:0000256" key="6">
    <source>
        <dbReference type="RuleBase" id="RU004379"/>
    </source>
</evidence>
<feature type="transmembrane region" description="Helical" evidence="6">
    <location>
        <begin position="38"/>
        <end position="55"/>
    </location>
</feature>
<reference evidence="7" key="1">
    <citation type="submission" date="2021-06" db="EMBL/GenBank/DDBJ databases">
        <authorList>
            <person name="Kallberg Y."/>
            <person name="Tangrot J."/>
            <person name="Rosling A."/>
        </authorList>
    </citation>
    <scope>NUCLEOTIDE SEQUENCE</scope>
    <source>
        <strain evidence="7">MT106</strain>
    </source>
</reference>
<name>A0A9N8YSX8_9GLOM</name>
<proteinExistence type="inferred from homology"/>
<dbReference type="Pfam" id="PF01027">
    <property type="entry name" value="Bax1-I"/>
    <property type="match status" value="1"/>
</dbReference>
<evidence type="ECO:0000256" key="3">
    <source>
        <dbReference type="ARBA" id="ARBA00022692"/>
    </source>
</evidence>
<evidence type="ECO:0000256" key="4">
    <source>
        <dbReference type="ARBA" id="ARBA00022989"/>
    </source>
</evidence>
<dbReference type="OrthoDB" id="1277691at2759"/>
<accession>A0A9N8YSX8</accession>
<evidence type="ECO:0000313" key="8">
    <source>
        <dbReference type="Proteomes" id="UP000789831"/>
    </source>
</evidence>
<dbReference type="PANTHER" id="PTHR23291:SF32">
    <property type="entry name" value="BAX INHIBITOR 1"/>
    <property type="match status" value="1"/>
</dbReference>
<dbReference type="InterPro" id="IPR006214">
    <property type="entry name" value="Bax_inhibitor_1-related"/>
</dbReference>
<evidence type="ECO:0000313" key="7">
    <source>
        <dbReference type="EMBL" id="CAG8445570.1"/>
    </source>
</evidence>
<organism evidence="7 8">
    <name type="scientific">Ambispora gerdemannii</name>
    <dbReference type="NCBI Taxonomy" id="144530"/>
    <lineage>
        <taxon>Eukaryota</taxon>
        <taxon>Fungi</taxon>
        <taxon>Fungi incertae sedis</taxon>
        <taxon>Mucoromycota</taxon>
        <taxon>Glomeromycotina</taxon>
        <taxon>Glomeromycetes</taxon>
        <taxon>Archaeosporales</taxon>
        <taxon>Ambisporaceae</taxon>
        <taxon>Ambispora</taxon>
    </lineage>
</organism>
<dbReference type="EMBL" id="CAJVPL010000093">
    <property type="protein sequence ID" value="CAG8445570.1"/>
    <property type="molecule type" value="Genomic_DNA"/>
</dbReference>
<feature type="transmembrane region" description="Helical" evidence="6">
    <location>
        <begin position="189"/>
        <end position="212"/>
    </location>
</feature>
<keyword evidence="4 6" id="KW-1133">Transmembrane helix</keyword>
<evidence type="ECO:0000256" key="5">
    <source>
        <dbReference type="ARBA" id="ARBA00023136"/>
    </source>
</evidence>
<feature type="transmembrane region" description="Helical" evidence="6">
    <location>
        <begin position="150"/>
        <end position="169"/>
    </location>
</feature>
<keyword evidence="3 6" id="KW-0812">Transmembrane</keyword>
<dbReference type="AlphaFoldDB" id="A0A9N8YSX8"/>
<dbReference type="GO" id="GO:0016020">
    <property type="term" value="C:membrane"/>
    <property type="evidence" value="ECO:0007669"/>
    <property type="project" value="UniProtKB-SubCell"/>
</dbReference>
<protein>
    <submittedName>
        <fullName evidence="7">6493_t:CDS:1</fullName>
    </submittedName>
</protein>
<dbReference type="PANTHER" id="PTHR23291">
    <property type="entry name" value="BAX INHIBITOR-RELATED"/>
    <property type="match status" value="1"/>
</dbReference>
<comment type="caution">
    <text evidence="6">Lacks conserved residue(s) required for the propagation of feature annotation.</text>
</comment>
<evidence type="ECO:0000256" key="1">
    <source>
        <dbReference type="ARBA" id="ARBA00004141"/>
    </source>
</evidence>